<dbReference type="KEGG" id="lsj:LSJ_3043"/>
<dbReference type="Gene3D" id="3.40.50.300">
    <property type="entry name" value="P-loop containing nucleotide triphosphate hydrolases"/>
    <property type="match status" value="1"/>
</dbReference>
<dbReference type="GO" id="GO:0005524">
    <property type="term" value="F:ATP binding"/>
    <property type="evidence" value="ECO:0007669"/>
    <property type="project" value="InterPro"/>
</dbReference>
<dbReference type="GO" id="GO:0006260">
    <property type="term" value="P:DNA replication"/>
    <property type="evidence" value="ECO:0007669"/>
    <property type="project" value="InterPro"/>
</dbReference>
<dbReference type="AlphaFoldDB" id="A0A089QIL1"/>
<dbReference type="PANTHER" id="PTHR30153">
    <property type="entry name" value="REPLICATIVE DNA HELICASE DNAB"/>
    <property type="match status" value="1"/>
</dbReference>
<gene>
    <name evidence="2" type="ORF">LSJ_3043</name>
</gene>
<feature type="domain" description="SF4 helicase" evidence="1">
    <location>
        <begin position="195"/>
        <end position="480"/>
    </location>
</feature>
<dbReference type="Proteomes" id="UP000029488">
    <property type="component" value="Plasmid pMP1046B"/>
</dbReference>
<proteinExistence type="predicted"/>
<keyword evidence="2" id="KW-0067">ATP-binding</keyword>
<dbReference type="InterPro" id="IPR027417">
    <property type="entry name" value="P-loop_NTPase"/>
</dbReference>
<name>A0A089QIL1_9LACO</name>
<dbReference type="GO" id="GO:0003678">
    <property type="term" value="F:DNA helicase activity"/>
    <property type="evidence" value="ECO:0007669"/>
    <property type="project" value="InterPro"/>
</dbReference>
<keyword evidence="2" id="KW-0547">Nucleotide-binding</keyword>
<dbReference type="PANTHER" id="PTHR30153:SF2">
    <property type="entry name" value="REPLICATIVE DNA HELICASE"/>
    <property type="match status" value="1"/>
</dbReference>
<keyword evidence="2" id="KW-0378">Hydrolase</keyword>
<evidence type="ECO:0000313" key="3">
    <source>
        <dbReference type="Proteomes" id="UP000029488"/>
    </source>
</evidence>
<keyword evidence="2" id="KW-0614">Plasmid</keyword>
<organism evidence="2 3">
    <name type="scientific">Ligilactobacillus salivarius</name>
    <dbReference type="NCBI Taxonomy" id="1624"/>
    <lineage>
        <taxon>Bacteria</taxon>
        <taxon>Bacillati</taxon>
        <taxon>Bacillota</taxon>
        <taxon>Bacilli</taxon>
        <taxon>Lactobacillales</taxon>
        <taxon>Lactobacillaceae</taxon>
        <taxon>Ligilactobacillus</taxon>
    </lineage>
</organism>
<dbReference type="GO" id="GO:0005829">
    <property type="term" value="C:cytosol"/>
    <property type="evidence" value="ECO:0007669"/>
    <property type="project" value="TreeGrafter"/>
</dbReference>
<dbReference type="InterPro" id="IPR007694">
    <property type="entry name" value="DNA_helicase_DnaB-like_C"/>
</dbReference>
<keyword evidence="2" id="KW-0347">Helicase</keyword>
<dbReference type="RefSeq" id="WP_044005807.1">
    <property type="nucleotide sequence ID" value="NZ_CP007648.1"/>
</dbReference>
<dbReference type="Pfam" id="PF03796">
    <property type="entry name" value="DnaB_C"/>
    <property type="match status" value="1"/>
</dbReference>
<evidence type="ECO:0000259" key="1">
    <source>
        <dbReference type="Pfam" id="PF03796"/>
    </source>
</evidence>
<accession>A0A089QIL1</accession>
<reference evidence="2 3" key="1">
    <citation type="journal article" date="2014" name="BMC Genomics">
        <title>Unusual genome complexity in Lactobacillus salivarius JCM1046.</title>
        <authorList>
            <person name="Raftis E.J."/>
            <person name="Forde B.M."/>
            <person name="Claesson M.J."/>
            <person name="O'Toole P.W."/>
        </authorList>
    </citation>
    <scope>NUCLEOTIDE SEQUENCE [LARGE SCALE GENOMIC DNA]</scope>
    <source>
        <strain evidence="2 3">JCM1046</strain>
        <plasmid evidence="2 3">pMP1046B</plasmid>
    </source>
</reference>
<sequence>MPKKIEELSDFEKNLVYDQQREEGLYVLSIYKDTELYYEYKLKPEMLVSKGWKVFYSIAQDLIDNGGVHKLDAVTVGTYVSGQTEKFQDLYNSFGGYQEIADGMDVVEESNIETYYNNIQKYQVLRILYKKGFPIESQWKKLKSMPLEELNDYFTTVINNAFIDTDSQNEKVGDIFRGMDEMIESANLGKEAGLPLKSKLMENIQHGLRLGNITMLAAHSGVGKSFLTTLIHVQSCIENKESVLIIANEEDRSKWQQELLVRFINTKHKNAYFNKNRFFDGNFSDKEMEYLKEASDWYKANIEENTIRFVSMESFSMAKTIRLIKKYATMYDVKYFVLDTLKLDNDTGSHVSDKSWLVMQQNMVRLYNVIKESSLNVHVWVTAQLSKGGRNSRYLDQSQLGVSKNIIDVASSVMLVRDVTQSEKDPEAKASERLTVHNAAGYEVELQPEDDYVIVFWDKNRQGTTNEQVVLKVNRGLNTFTDVGTCRLDRALV</sequence>
<dbReference type="SUPFAM" id="SSF52540">
    <property type="entry name" value="P-loop containing nucleoside triphosphate hydrolases"/>
    <property type="match status" value="1"/>
</dbReference>
<evidence type="ECO:0000313" key="2">
    <source>
        <dbReference type="EMBL" id="AIR11663.1"/>
    </source>
</evidence>
<geneLocation type="plasmid" evidence="2 3">
    <name>pMP1046B</name>
</geneLocation>
<dbReference type="EMBL" id="CP007648">
    <property type="protein sequence ID" value="AIR11663.1"/>
    <property type="molecule type" value="Genomic_DNA"/>
</dbReference>
<protein>
    <submittedName>
        <fullName evidence="2">Putative phage replicative DNA helicase</fullName>
    </submittedName>
</protein>